<proteinExistence type="inferred from homology"/>
<dbReference type="PRINTS" id="PR00417">
    <property type="entry name" value="PRTPISMRASEI"/>
</dbReference>
<evidence type="ECO:0000256" key="5">
    <source>
        <dbReference type="ARBA" id="ARBA00023125"/>
    </source>
</evidence>
<gene>
    <name evidence="11" type="ORF">MNOR_LOCUS22280</name>
</gene>
<dbReference type="SMART" id="SM00436">
    <property type="entry name" value="TOP1Bc"/>
    <property type="match status" value="1"/>
</dbReference>
<keyword evidence="12" id="KW-1185">Reference proteome</keyword>
<protein>
    <recommendedName>
        <fullName evidence="3 8">DNA topoisomerase</fullName>
        <ecNumber evidence="3 8">5.6.2.1</ecNumber>
    </recommendedName>
</protein>
<comment type="caution">
    <text evidence="11">The sequence shown here is derived from an EMBL/GenBank/DDBJ whole genome shotgun (WGS) entry which is preliminary data.</text>
</comment>
<dbReference type="FunFam" id="1.10.290.10:FF:000001">
    <property type="entry name" value="DNA topoisomerase"/>
    <property type="match status" value="1"/>
</dbReference>
<name>A0AAV2R8X5_MEGNR</name>
<evidence type="ECO:0000256" key="4">
    <source>
        <dbReference type="ARBA" id="ARBA00023029"/>
    </source>
</evidence>
<dbReference type="InterPro" id="IPR003602">
    <property type="entry name" value="Topo_IA_DNA-bd_dom"/>
</dbReference>
<dbReference type="InterPro" id="IPR023406">
    <property type="entry name" value="Topo_IA_AS"/>
</dbReference>
<feature type="non-terminal residue" evidence="11">
    <location>
        <position position="874"/>
    </location>
</feature>
<evidence type="ECO:0000256" key="2">
    <source>
        <dbReference type="ARBA" id="ARBA00009446"/>
    </source>
</evidence>
<dbReference type="Gene3D" id="1.10.460.10">
    <property type="entry name" value="Topoisomerase I, domain 2"/>
    <property type="match status" value="1"/>
</dbReference>
<dbReference type="InterPro" id="IPR013825">
    <property type="entry name" value="Topo_IA_cen_sub2"/>
</dbReference>
<keyword evidence="5 8" id="KW-0238">DNA-binding</keyword>
<dbReference type="GO" id="GO:0005634">
    <property type="term" value="C:nucleus"/>
    <property type="evidence" value="ECO:0007669"/>
    <property type="project" value="TreeGrafter"/>
</dbReference>
<dbReference type="GO" id="GO:0006281">
    <property type="term" value="P:DNA repair"/>
    <property type="evidence" value="ECO:0007669"/>
    <property type="project" value="TreeGrafter"/>
</dbReference>
<dbReference type="InterPro" id="IPR013826">
    <property type="entry name" value="Topo_IA_cen_sub3"/>
</dbReference>
<dbReference type="InterPro" id="IPR023405">
    <property type="entry name" value="Topo_IA_core_domain"/>
</dbReference>
<evidence type="ECO:0000313" key="12">
    <source>
        <dbReference type="Proteomes" id="UP001497623"/>
    </source>
</evidence>
<evidence type="ECO:0000256" key="1">
    <source>
        <dbReference type="ARBA" id="ARBA00000213"/>
    </source>
</evidence>
<sequence>MKTILMVAEKPSLAQSLAEILSNKKCNSRKGFNGACSIHEWSGTFQNQSARFKMTSVCGHVLSLDFPGKFNNWDRIDPAELFKCPTEKKEATAKLRMPEFLSKTLYHIDHLFLWIRDSSQQDDKASIQANLYDLYFDMFLIPGWARVPPSKRASTVFRAHFSAITDKDIKAAMANLGEPNENESRSVDARQELDLRIGCAFTRFQTKFFQGKYGNLDSTLISYGPCQTPTLGFCVERHDFISSFKPEPYWVLQTRVMAKDDKTLNLDWERGKSFEKDVANLFLNIVKQNKIAKVTNVSMKEKSKARPPALNTVELMKVASSGLGMGPHHAMTLAERLYTQGYISYPRTETTHYPENFDLKGALRIQERHSDWGSTVRDLLQEGINRPKKGHDAGDHPPITPMRAAERNSFDHDTWRLYEYIVKHFIGTLMPDLTYLGTTVNFTIGSENFSLSGKTLIDPGFTKVMDWLGLEDDEKVPDNIKVGDELPIVEAKLAERMTSPPDYLTESELITLMEKHGIGTDASIPVHINNIGQRNYVQITTGRKLVPTTLGIVLVHGYQKIDPDLSLPSMRSAVEEQLTLIALGKADYESVVRHSIEIFQLKFQYFVKNIGGMDELFEVSFSPLSASGRPLSRCGKCRRYIKLVETKPMRLHCTTCDETYSVPPNGVIREFQENKCPLDDFQLLMWSGGAMGKSYTFCPYCYNRPPFQGMSKGSGCNLCAHPTCSFSRDNLGVSQCMECPGGVLVLDPSSGPKWKLACNRCVVIINLFDKARRVTVLEDTCEECGSQNVTVEYNEGKTKLKDGSLICTGCIFCSATLTPMVEKHRADDDAGRGRGRGRGRGGRGGRGGGRGRGAPRGGRGGRGSRGRGGGRGGW</sequence>
<keyword evidence="4 8" id="KW-0799">Topoisomerase</keyword>
<dbReference type="SMART" id="SM00437">
    <property type="entry name" value="TOP1Ac"/>
    <property type="match status" value="1"/>
</dbReference>
<comment type="function">
    <text evidence="7">Releases the supercoiling and torsional tension of DNA introduced during the DNA replication and transcription by transiently cleaving and rejoining one strand of the DNA duplex. Introduces a single-strand break via transesterification at a target site in duplex DNA. The scissile phosphodiester is attacked by the catalytic tyrosine of the enzyme, resulting in the formation of a DNA-(5'-phosphotyrosyl)-enzyme intermediate and the expulsion of a 3'-OH DNA strand. The free DNA strand than undergoes passage around the unbroken strand thus removing DNA supercoils. Finally, in the religation step, the DNA 3'-OH attacks the covalent intermediate to expel the active-site tyrosine and restore the DNA phosphodiester backbone. Weakly relaxes negative supercoils and displays a distinct preference for binding single-stranded DNA.</text>
</comment>
<dbReference type="GO" id="GO:0006265">
    <property type="term" value="P:DNA topological change"/>
    <property type="evidence" value="ECO:0007669"/>
    <property type="project" value="InterPro"/>
</dbReference>
<dbReference type="Gene3D" id="2.70.20.10">
    <property type="entry name" value="Topoisomerase I, domain 3"/>
    <property type="match status" value="1"/>
</dbReference>
<accession>A0AAV2R8X5</accession>
<evidence type="ECO:0000256" key="7">
    <source>
        <dbReference type="ARBA" id="ARBA00056363"/>
    </source>
</evidence>
<dbReference type="EMBL" id="CAXKWB010018620">
    <property type="protein sequence ID" value="CAL4121109.1"/>
    <property type="molecule type" value="Genomic_DNA"/>
</dbReference>
<feature type="compositionally biased region" description="Gly residues" evidence="9">
    <location>
        <begin position="844"/>
        <end position="874"/>
    </location>
</feature>
<dbReference type="Pfam" id="PF23546">
    <property type="entry name" value="Zn_ribbon_TOP3B"/>
    <property type="match status" value="1"/>
</dbReference>
<dbReference type="Gene3D" id="3.40.50.140">
    <property type="match status" value="1"/>
</dbReference>
<dbReference type="GO" id="GO:0006310">
    <property type="term" value="P:DNA recombination"/>
    <property type="evidence" value="ECO:0007669"/>
    <property type="project" value="TreeGrafter"/>
</dbReference>
<dbReference type="Gene3D" id="1.10.290.10">
    <property type="entry name" value="Topoisomerase I, domain 4"/>
    <property type="match status" value="1"/>
</dbReference>
<evidence type="ECO:0000313" key="11">
    <source>
        <dbReference type="EMBL" id="CAL4121109.1"/>
    </source>
</evidence>
<dbReference type="Proteomes" id="UP001497623">
    <property type="component" value="Unassembled WGS sequence"/>
</dbReference>
<dbReference type="GO" id="GO:0003677">
    <property type="term" value="F:DNA binding"/>
    <property type="evidence" value="ECO:0007669"/>
    <property type="project" value="UniProtKB-KW"/>
</dbReference>
<evidence type="ECO:0000256" key="9">
    <source>
        <dbReference type="SAM" id="MobiDB-lite"/>
    </source>
</evidence>
<dbReference type="InterPro" id="IPR000380">
    <property type="entry name" value="Topo_IA"/>
</dbReference>
<dbReference type="PANTHER" id="PTHR11390:SF20">
    <property type="entry name" value="DNA TOPOISOMERASE 3-BETA-1"/>
    <property type="match status" value="1"/>
</dbReference>
<dbReference type="PROSITE" id="PS52039">
    <property type="entry name" value="TOPO_IA_2"/>
    <property type="match status" value="1"/>
</dbReference>
<dbReference type="PANTHER" id="PTHR11390">
    <property type="entry name" value="PROKARYOTIC DNA TOPOISOMERASE"/>
    <property type="match status" value="1"/>
</dbReference>
<dbReference type="Pfam" id="PF01131">
    <property type="entry name" value="Topoisom_bac"/>
    <property type="match status" value="1"/>
</dbReference>
<comment type="similarity">
    <text evidence="2 8">Belongs to the type IA topoisomerase family.</text>
</comment>
<feature type="region of interest" description="Disordered" evidence="9">
    <location>
        <begin position="824"/>
        <end position="874"/>
    </location>
</feature>
<feature type="compositionally biased region" description="Basic residues" evidence="9">
    <location>
        <begin position="833"/>
        <end position="843"/>
    </location>
</feature>
<comment type="function">
    <text evidence="8">Introduces a single-strand break via transesterification at a target site in duplex DNA. Releases the supercoiling and torsional tension of DNA introduced during the DNA replication and transcription by transiently cleaving and rejoining one strand of the DNA duplex. The scissile phosphodiester is attacked by the catalytic tyrosine of the enzyme, resulting in the formation of a DNA-(5'-phosphotyrosyl)-enzyme intermediate and the expulsion of a 3'-OH DNA strand.</text>
</comment>
<dbReference type="InterPro" id="IPR013824">
    <property type="entry name" value="Topo_IA_cen_sub1"/>
</dbReference>
<organism evidence="11 12">
    <name type="scientific">Meganyctiphanes norvegica</name>
    <name type="common">Northern krill</name>
    <name type="synonym">Thysanopoda norvegica</name>
    <dbReference type="NCBI Taxonomy" id="48144"/>
    <lineage>
        <taxon>Eukaryota</taxon>
        <taxon>Metazoa</taxon>
        <taxon>Ecdysozoa</taxon>
        <taxon>Arthropoda</taxon>
        <taxon>Crustacea</taxon>
        <taxon>Multicrustacea</taxon>
        <taxon>Malacostraca</taxon>
        <taxon>Eumalacostraca</taxon>
        <taxon>Eucarida</taxon>
        <taxon>Euphausiacea</taxon>
        <taxon>Euphausiidae</taxon>
        <taxon>Meganyctiphanes</taxon>
    </lineage>
</organism>
<dbReference type="InterPro" id="IPR003601">
    <property type="entry name" value="Topo_IA_2"/>
</dbReference>
<dbReference type="EC" id="5.6.2.1" evidence="3 8"/>
<dbReference type="InterPro" id="IPR013497">
    <property type="entry name" value="Topo_IA_cen"/>
</dbReference>
<dbReference type="GO" id="GO:0003917">
    <property type="term" value="F:DNA topoisomerase type I (single strand cut, ATP-independent) activity"/>
    <property type="evidence" value="ECO:0007669"/>
    <property type="project" value="UniProtKB-EC"/>
</dbReference>
<reference evidence="11 12" key="1">
    <citation type="submission" date="2024-05" db="EMBL/GenBank/DDBJ databases">
        <authorList>
            <person name="Wallberg A."/>
        </authorList>
    </citation>
    <scope>NUCLEOTIDE SEQUENCE [LARGE SCALE GENOMIC DNA]</scope>
</reference>
<evidence type="ECO:0000256" key="3">
    <source>
        <dbReference type="ARBA" id="ARBA00012891"/>
    </source>
</evidence>
<evidence type="ECO:0000256" key="8">
    <source>
        <dbReference type="RuleBase" id="RU362092"/>
    </source>
</evidence>
<dbReference type="InterPro" id="IPR056452">
    <property type="entry name" value="Zn_ribbon_TOP3B"/>
</dbReference>
<evidence type="ECO:0000256" key="6">
    <source>
        <dbReference type="ARBA" id="ARBA00023235"/>
    </source>
</evidence>
<feature type="domain" description="Topo IA-type catalytic" evidence="10">
    <location>
        <begin position="180"/>
        <end position="603"/>
    </location>
</feature>
<dbReference type="CDD" id="cd00186">
    <property type="entry name" value="TOP1Ac"/>
    <property type="match status" value="1"/>
</dbReference>
<dbReference type="PROSITE" id="PS00396">
    <property type="entry name" value="TOPO_IA_1"/>
    <property type="match status" value="1"/>
</dbReference>
<evidence type="ECO:0000259" key="10">
    <source>
        <dbReference type="PROSITE" id="PS52039"/>
    </source>
</evidence>
<dbReference type="SUPFAM" id="SSF56712">
    <property type="entry name" value="Prokaryotic type I DNA topoisomerase"/>
    <property type="match status" value="1"/>
</dbReference>
<dbReference type="AlphaFoldDB" id="A0AAV2R8X5"/>
<keyword evidence="6 8" id="KW-0413">Isomerase</keyword>
<comment type="catalytic activity">
    <reaction evidence="1 8">
        <text>ATP-independent breakage of single-stranded DNA, followed by passage and rejoining.</text>
        <dbReference type="EC" id="5.6.2.1"/>
    </reaction>
</comment>